<gene>
    <name evidence="1" type="ORF">LPLAT_LOCUS9204</name>
</gene>
<dbReference type="AlphaFoldDB" id="A0AAV2NUA0"/>
<evidence type="ECO:0000313" key="2">
    <source>
        <dbReference type="Proteomes" id="UP001497644"/>
    </source>
</evidence>
<evidence type="ECO:0008006" key="3">
    <source>
        <dbReference type="Google" id="ProtNLM"/>
    </source>
</evidence>
<dbReference type="EMBL" id="OZ034827">
    <property type="protein sequence ID" value="CAL1683497.1"/>
    <property type="molecule type" value="Genomic_DNA"/>
</dbReference>
<accession>A0AAV2NUA0</accession>
<reference evidence="1" key="1">
    <citation type="submission" date="2024-04" db="EMBL/GenBank/DDBJ databases">
        <authorList>
            <consortium name="Molecular Ecology Group"/>
        </authorList>
    </citation>
    <scope>NUCLEOTIDE SEQUENCE</scope>
</reference>
<evidence type="ECO:0000313" key="1">
    <source>
        <dbReference type="EMBL" id="CAL1683497.1"/>
    </source>
</evidence>
<name>A0AAV2NUA0_9HYME</name>
<keyword evidence="2" id="KW-1185">Reference proteome</keyword>
<organism evidence="1 2">
    <name type="scientific">Lasius platythorax</name>
    <dbReference type="NCBI Taxonomy" id="488582"/>
    <lineage>
        <taxon>Eukaryota</taxon>
        <taxon>Metazoa</taxon>
        <taxon>Ecdysozoa</taxon>
        <taxon>Arthropoda</taxon>
        <taxon>Hexapoda</taxon>
        <taxon>Insecta</taxon>
        <taxon>Pterygota</taxon>
        <taxon>Neoptera</taxon>
        <taxon>Endopterygota</taxon>
        <taxon>Hymenoptera</taxon>
        <taxon>Apocrita</taxon>
        <taxon>Aculeata</taxon>
        <taxon>Formicoidea</taxon>
        <taxon>Formicidae</taxon>
        <taxon>Formicinae</taxon>
        <taxon>Lasius</taxon>
        <taxon>Lasius</taxon>
    </lineage>
</organism>
<proteinExistence type="predicted"/>
<sequence length="142" mass="16414">MVRKIGLLFLTFCRTLRRRRRREVERKDPLDYGEYLVRNGFVGVVQHRLDALLPRNRVNASASIPFLRNKDQLPGRPLSHSSGRTCAPSQDLVFLHFHWTFDRDIHRHRNVRDYRKARCGKGCIGQNYALSIGALCIASAAK</sequence>
<protein>
    <recommendedName>
        <fullName evidence="3">Secreted protein</fullName>
    </recommendedName>
</protein>
<dbReference type="Proteomes" id="UP001497644">
    <property type="component" value="Chromosome 4"/>
</dbReference>